<dbReference type="InterPro" id="IPR057691">
    <property type="entry name" value="DUF7931"/>
</dbReference>
<proteinExistence type="predicted"/>
<dbReference type="EMBL" id="SHKM01000001">
    <property type="protein sequence ID" value="RZT89393.1"/>
    <property type="molecule type" value="Genomic_DNA"/>
</dbReference>
<dbReference type="Proteomes" id="UP000292136">
    <property type="component" value="Unassembled WGS sequence"/>
</dbReference>
<dbReference type="RefSeq" id="WP_130458169.1">
    <property type="nucleotide sequence ID" value="NZ_SHKM01000001.1"/>
</dbReference>
<sequence length="157" mass="17573">MPERLLTSRTELDAALLQLLPLAQQSIRIFDGDLSSFPLESPERIALLQEFLRRPNTRLTLVLQHPGPSQTGCPRLVQLARQHGHAFTWLQAPESLANLQDAMVLIDAEHALLRFHREQPRGKCIEADARACHPYAKRFESILAEGCSTVAHTPLGL</sequence>
<comment type="caution">
    <text evidence="2">The sequence shown here is derived from an EMBL/GenBank/DDBJ whole genome shotgun (WGS) entry which is preliminary data.</text>
</comment>
<evidence type="ECO:0000313" key="2">
    <source>
        <dbReference type="EMBL" id="RZT89393.1"/>
    </source>
</evidence>
<gene>
    <name evidence="2" type="ORF">EV678_0177</name>
</gene>
<name>A0ABY0ISC8_9RHOO</name>
<organism evidence="2 3">
    <name type="scientific">Azospira oryzae</name>
    <dbReference type="NCBI Taxonomy" id="146939"/>
    <lineage>
        <taxon>Bacteria</taxon>
        <taxon>Pseudomonadati</taxon>
        <taxon>Pseudomonadota</taxon>
        <taxon>Betaproteobacteria</taxon>
        <taxon>Rhodocyclales</taxon>
        <taxon>Rhodocyclaceae</taxon>
        <taxon>Azospira</taxon>
    </lineage>
</organism>
<protein>
    <recommendedName>
        <fullName evidence="1">DUF7931 domain-containing protein</fullName>
    </recommendedName>
</protein>
<dbReference type="Pfam" id="PF25559">
    <property type="entry name" value="DUF7931"/>
    <property type="match status" value="1"/>
</dbReference>
<evidence type="ECO:0000259" key="1">
    <source>
        <dbReference type="Pfam" id="PF25559"/>
    </source>
</evidence>
<keyword evidence="3" id="KW-1185">Reference proteome</keyword>
<accession>A0ABY0ISC8</accession>
<reference evidence="2 3" key="1">
    <citation type="submission" date="2019-02" db="EMBL/GenBank/DDBJ databases">
        <title>Genomic Encyclopedia of Type Strains, Phase IV (KMG-IV): sequencing the most valuable type-strain genomes for metagenomic binning, comparative biology and taxonomic classification.</title>
        <authorList>
            <person name="Goeker M."/>
        </authorList>
    </citation>
    <scope>NUCLEOTIDE SEQUENCE [LARGE SCALE GENOMIC DNA]</scope>
    <source>
        <strain evidence="2 3">DSM 21223</strain>
    </source>
</reference>
<evidence type="ECO:0000313" key="3">
    <source>
        <dbReference type="Proteomes" id="UP000292136"/>
    </source>
</evidence>
<feature type="domain" description="DUF7931" evidence="1">
    <location>
        <begin position="10"/>
        <end position="142"/>
    </location>
</feature>